<dbReference type="SUPFAM" id="SSF48452">
    <property type="entry name" value="TPR-like"/>
    <property type="match status" value="1"/>
</dbReference>
<organism evidence="7 8">
    <name type="scientific">Micractinium conductrix</name>
    <dbReference type="NCBI Taxonomy" id="554055"/>
    <lineage>
        <taxon>Eukaryota</taxon>
        <taxon>Viridiplantae</taxon>
        <taxon>Chlorophyta</taxon>
        <taxon>core chlorophytes</taxon>
        <taxon>Trebouxiophyceae</taxon>
        <taxon>Chlorellales</taxon>
        <taxon>Chlorellaceae</taxon>
        <taxon>Chlorella clade</taxon>
        <taxon>Micractinium</taxon>
    </lineage>
</organism>
<evidence type="ECO:0000256" key="6">
    <source>
        <dbReference type="SAM" id="SignalP"/>
    </source>
</evidence>
<dbReference type="Pfam" id="PF13469">
    <property type="entry name" value="Sulfotransfer_3"/>
    <property type="match status" value="1"/>
</dbReference>
<sequence>MCRALAAAALLAAAAVAAAVVAGQPDAAAARGGLEAEVATARAAAAAAPDSFEAQLALAGALHRADHAAPNGGKRVPDAAAAYRRAAALAPGGPASPAAAYVLSNLGALLLSGGRVGEAGEVMNATLALAESLGMQRSDVYVGTLFNLAKAEQQRGEQERSQALLLQVVESARGVAGASFLKAWAGLKSFSPEQLAEMEEIQRYLRRARQGPVDEAALSRGERHAWQALQARWGWLGALSPADQSWFNFALWAAYQQAGRHEEAWQALAEGNALQDAAAPFDPAQDTGNVAAIVRMFQPPKPSSADPGDAFYAALMRGEAGFRDPPGLRPIFVVGMPRSGSTLVEQILASHSQVWGAGEDTALAPLLPDLLAVLHAPSGQVEASNIAAVGARYIADMRGRVPSDRPEARWVVDKMLRNMWHIGFIAMMLADPCILHATRHPADAGLSCFAQPFEGRGTPWANNLTHIAQQLELVQRLADHWDAALPGRVMHVRYEDLIRDQEGTTRAMLAHCGIPWEPSVLSFHTTQRTVATASLAQVRQRLYSSSMLRWRRYARQLAPLLRPLRSAILRYEREAGLESSAALLAEVLDTGAAANAGGSAANAAPAAAAGGGPQQEQAQQQAGREEL</sequence>
<dbReference type="PANTHER" id="PTHR12788">
    <property type="entry name" value="PROTEIN-TYROSINE SULFOTRANSFERASE 2"/>
    <property type="match status" value="1"/>
</dbReference>
<comment type="catalytic activity">
    <reaction evidence="4">
        <text>L-tyrosyl-[protein] + 3'-phosphoadenylyl sulfate = O-sulfo-L-tyrosine-[protein] + adenosine 3',5'-bisphosphate + H(+)</text>
        <dbReference type="Rhea" id="RHEA:16801"/>
        <dbReference type="Rhea" id="RHEA-COMP:10136"/>
        <dbReference type="Rhea" id="RHEA-COMP:11688"/>
        <dbReference type="ChEBI" id="CHEBI:15378"/>
        <dbReference type="ChEBI" id="CHEBI:46858"/>
        <dbReference type="ChEBI" id="CHEBI:58339"/>
        <dbReference type="ChEBI" id="CHEBI:58343"/>
        <dbReference type="ChEBI" id="CHEBI:65286"/>
        <dbReference type="EC" id="2.8.2.20"/>
    </reaction>
</comment>
<evidence type="ECO:0000313" key="8">
    <source>
        <dbReference type="Proteomes" id="UP000239649"/>
    </source>
</evidence>
<feature type="chain" id="PRO_5015124402" description="protein-tyrosine sulfotransferase" evidence="6">
    <location>
        <begin position="24"/>
        <end position="627"/>
    </location>
</feature>
<evidence type="ECO:0000256" key="1">
    <source>
        <dbReference type="ARBA" id="ARBA00009988"/>
    </source>
</evidence>
<evidence type="ECO:0000313" key="7">
    <source>
        <dbReference type="EMBL" id="PSC69236.1"/>
    </source>
</evidence>
<dbReference type="EMBL" id="LHPF02000028">
    <property type="protein sequence ID" value="PSC69236.1"/>
    <property type="molecule type" value="Genomic_DNA"/>
</dbReference>
<feature type="signal peptide" evidence="6">
    <location>
        <begin position="1"/>
        <end position="23"/>
    </location>
</feature>
<dbReference type="InterPro" id="IPR011990">
    <property type="entry name" value="TPR-like_helical_dom_sf"/>
</dbReference>
<dbReference type="GO" id="GO:0008476">
    <property type="term" value="F:protein-tyrosine sulfotransferase activity"/>
    <property type="evidence" value="ECO:0007669"/>
    <property type="project" value="UniProtKB-EC"/>
</dbReference>
<dbReference type="STRING" id="554055.A0A2P6V565"/>
<dbReference type="GO" id="GO:0005794">
    <property type="term" value="C:Golgi apparatus"/>
    <property type="evidence" value="ECO:0007669"/>
    <property type="project" value="TreeGrafter"/>
</dbReference>
<name>A0A2P6V565_9CHLO</name>
<gene>
    <name evidence="7" type="ORF">C2E20_7261</name>
</gene>
<protein>
    <recommendedName>
        <fullName evidence="2">protein-tyrosine sulfotransferase</fullName>
        <ecNumber evidence="2">2.8.2.20</ecNumber>
    </recommendedName>
</protein>
<evidence type="ECO:0000256" key="4">
    <source>
        <dbReference type="ARBA" id="ARBA00048460"/>
    </source>
</evidence>
<dbReference type="AlphaFoldDB" id="A0A2P6V565"/>
<reference evidence="7 8" key="1">
    <citation type="journal article" date="2018" name="Plant J.">
        <title>Genome sequences of Chlorella sorokiniana UTEX 1602 and Micractinium conductrix SAG 241.80: implications to maltose excretion by a green alga.</title>
        <authorList>
            <person name="Arriola M.B."/>
            <person name="Velmurugan N."/>
            <person name="Zhang Y."/>
            <person name="Plunkett M.H."/>
            <person name="Hondzo H."/>
            <person name="Barney B.M."/>
        </authorList>
    </citation>
    <scope>NUCLEOTIDE SEQUENCE [LARGE SCALE GENOMIC DNA]</scope>
    <source>
        <strain evidence="7 8">SAG 241.80</strain>
    </source>
</reference>
<dbReference type="Gene3D" id="1.25.40.10">
    <property type="entry name" value="Tetratricopeptide repeat domain"/>
    <property type="match status" value="1"/>
</dbReference>
<dbReference type="InterPro" id="IPR027417">
    <property type="entry name" value="P-loop_NTPase"/>
</dbReference>
<keyword evidence="8" id="KW-1185">Reference proteome</keyword>
<comment type="similarity">
    <text evidence="1">Belongs to the protein sulfotransferase family.</text>
</comment>
<feature type="region of interest" description="Disordered" evidence="5">
    <location>
        <begin position="596"/>
        <end position="627"/>
    </location>
</feature>
<evidence type="ECO:0000256" key="3">
    <source>
        <dbReference type="ARBA" id="ARBA00022679"/>
    </source>
</evidence>
<dbReference type="PANTHER" id="PTHR12788:SF10">
    <property type="entry name" value="PROTEIN-TYROSINE SULFOTRANSFERASE"/>
    <property type="match status" value="1"/>
</dbReference>
<dbReference type="EC" id="2.8.2.20" evidence="2"/>
<accession>A0A2P6V565</accession>
<evidence type="ECO:0000256" key="2">
    <source>
        <dbReference type="ARBA" id="ARBA00013262"/>
    </source>
</evidence>
<dbReference type="Proteomes" id="UP000239649">
    <property type="component" value="Unassembled WGS sequence"/>
</dbReference>
<dbReference type="Gene3D" id="3.40.50.300">
    <property type="entry name" value="P-loop containing nucleotide triphosphate hydrolases"/>
    <property type="match status" value="1"/>
</dbReference>
<dbReference type="OrthoDB" id="512956at2759"/>
<keyword evidence="3" id="KW-0808">Transferase</keyword>
<evidence type="ECO:0000256" key="5">
    <source>
        <dbReference type="SAM" id="MobiDB-lite"/>
    </source>
</evidence>
<dbReference type="SUPFAM" id="SSF52540">
    <property type="entry name" value="P-loop containing nucleoside triphosphate hydrolases"/>
    <property type="match status" value="1"/>
</dbReference>
<proteinExistence type="inferred from homology"/>
<dbReference type="InterPro" id="IPR026634">
    <property type="entry name" value="TPST-like"/>
</dbReference>
<keyword evidence="6" id="KW-0732">Signal</keyword>
<comment type="caution">
    <text evidence="7">The sequence shown here is derived from an EMBL/GenBank/DDBJ whole genome shotgun (WGS) entry which is preliminary data.</text>
</comment>